<reference evidence="1" key="1">
    <citation type="submission" date="2022-04" db="EMBL/GenBank/DDBJ databases">
        <title>Genome of the entomopathogenic fungus Entomophthora muscae.</title>
        <authorList>
            <person name="Elya C."/>
            <person name="Lovett B.R."/>
            <person name="Lee E."/>
            <person name="Macias A.M."/>
            <person name="Hajek A.E."/>
            <person name="De Bivort B.L."/>
            <person name="Kasson M.T."/>
            <person name="De Fine Licht H.H."/>
            <person name="Stajich J.E."/>
        </authorList>
    </citation>
    <scope>NUCLEOTIDE SEQUENCE</scope>
    <source>
        <strain evidence="1">Berkeley</strain>
    </source>
</reference>
<comment type="caution">
    <text evidence="1">The sequence shown here is derived from an EMBL/GenBank/DDBJ whole genome shotgun (WGS) entry which is preliminary data.</text>
</comment>
<evidence type="ECO:0000313" key="1">
    <source>
        <dbReference type="EMBL" id="KAJ9053395.1"/>
    </source>
</evidence>
<name>A0ACC2RTU9_9FUNG</name>
<keyword evidence="1" id="KW-0808">Transferase</keyword>
<dbReference type="Proteomes" id="UP001165960">
    <property type="component" value="Unassembled WGS sequence"/>
</dbReference>
<evidence type="ECO:0000313" key="2">
    <source>
        <dbReference type="Proteomes" id="UP001165960"/>
    </source>
</evidence>
<gene>
    <name evidence="1" type="primary">IKS1_5</name>
    <name evidence="1" type="ORF">DSO57_1024573</name>
</gene>
<sequence length="785" mass="88384">MKTEGLESLPSDQDMKSEPNVNQPSSSSELSRHDVTASQEKHPNNHNSNLNQANAKQNSISRNFHSHKKRMIDELDPMNYTDHGSSLDVTKSNQMPLEISPYKSKTIKAFDGVRPSKIPRILDLRSLSYFPPHGDPSFSQSFPQSSLHNQTQYNQSEVAAVTYHNNWKVILRNHGSNQVVLYNQQNHELAITSEKALVKSPGIEFPVTCRLCNQLLPRFTTQAQPKDDMAEEIPVNPSTSSSLETLETSRRSRSHDFIPPESDFVDNSYFRCLAISHSRNTGRLLADDTSFPFKAQEGCEPHILNEAAFNQGYYKRFFIEEKKLGRGARGNVFLCQHILDEIHLGKYAVKKVAIGNDHTWLVRMLKEVHMLERLRHANIIDYKHAWLENHQPTVFAPTVPCLFILMECANGGNLEEYVCRRSGKSDNESSADKMSAKQRVKFMRDKRARRLSEAEPKYLALKEILSLFLDICHGLSHLHRYSIVHRDLKPPNLLLSFKDVNDPDEIPSVLISDFGECEDIGKLSGTAGRTGATGTLEFMAPELLIVDSSGDYIGEHSPKADMWSLGMVLFYLCYSQLPYRQVEDLDLLRDDILAFHGPIKFPDDVMPSPRIPSEFKRLISLLLSPDPQRRPSVDEILANARDVDFRKLVPGHYYPTSLDSLAVLSLRNSHLRPNVPPSGSEATTPTTSQYMDDNTKCDAPLLPPKMVPITEPIPRIVLILTGIKMATLLFPCYPKSAHLMASIPLTALAIWGVQSRNTSAQICLLLFHLSLLTFLFFATGSICGA</sequence>
<proteinExistence type="predicted"/>
<organism evidence="1 2">
    <name type="scientific">Entomophthora muscae</name>
    <dbReference type="NCBI Taxonomy" id="34485"/>
    <lineage>
        <taxon>Eukaryota</taxon>
        <taxon>Fungi</taxon>
        <taxon>Fungi incertae sedis</taxon>
        <taxon>Zoopagomycota</taxon>
        <taxon>Entomophthoromycotina</taxon>
        <taxon>Entomophthoromycetes</taxon>
        <taxon>Entomophthorales</taxon>
        <taxon>Entomophthoraceae</taxon>
        <taxon>Entomophthora</taxon>
    </lineage>
</organism>
<keyword evidence="2" id="KW-1185">Reference proteome</keyword>
<accession>A0ACC2RTU9</accession>
<dbReference type="EMBL" id="QTSX02006523">
    <property type="protein sequence ID" value="KAJ9053395.1"/>
    <property type="molecule type" value="Genomic_DNA"/>
</dbReference>
<keyword evidence="1" id="KW-0418">Kinase</keyword>
<protein>
    <submittedName>
        <fullName evidence="1">Serine/threonine-protein kinase iks1</fullName>
    </submittedName>
</protein>